<protein>
    <recommendedName>
        <fullName evidence="2">NECAP PHear domain-containing protein</fullName>
    </recommendedName>
</protein>
<feature type="compositionally biased region" description="Polar residues" evidence="1">
    <location>
        <begin position="216"/>
        <end position="231"/>
    </location>
</feature>
<evidence type="ECO:0000259" key="2">
    <source>
        <dbReference type="Pfam" id="PF07933"/>
    </source>
</evidence>
<dbReference type="GO" id="GO:0016192">
    <property type="term" value="P:vesicle-mediated transport"/>
    <property type="evidence" value="ECO:0000318"/>
    <property type="project" value="GO_Central"/>
</dbReference>
<feature type="compositionally biased region" description="Polar residues" evidence="1">
    <location>
        <begin position="258"/>
        <end position="268"/>
    </location>
</feature>
<feature type="compositionally biased region" description="Low complexity" evidence="1">
    <location>
        <begin position="180"/>
        <end position="199"/>
    </location>
</feature>
<dbReference type="EMBL" id="DF237482">
    <property type="protein sequence ID" value="GAQ89534.1"/>
    <property type="molecule type" value="Genomic_DNA"/>
</dbReference>
<name>A0A1Y1IF70_KLENI</name>
<organism evidence="3 4">
    <name type="scientific">Klebsormidium nitens</name>
    <name type="common">Green alga</name>
    <name type="synonym">Ulothrix nitens</name>
    <dbReference type="NCBI Taxonomy" id="105231"/>
    <lineage>
        <taxon>Eukaryota</taxon>
        <taxon>Viridiplantae</taxon>
        <taxon>Streptophyta</taxon>
        <taxon>Klebsormidiophyceae</taxon>
        <taxon>Klebsormidiales</taxon>
        <taxon>Klebsormidiaceae</taxon>
        <taxon>Klebsormidium</taxon>
    </lineage>
</organism>
<sequence length="282" mass="30152">MAFEEDEESLEQTLLVVREVHVYKIPPRQGSGGYKCAEWLVSDRIWSGRMRVISHGHKCEIRLEDNNTGELFAACPVQAGKREASVESVTDSSRYFVLRISDGAGKHAFIGVGFNERNEAFDFNVALSDQEKWTLRETERADEPEEAPAASPAANLKLKEGETIRISVKTNKPERAGMLSSAATSTTSSPLKMPAMKAPLAPPPGGGRIRGPVHSIPSTLSGKITPPSSRPGSAGLTAGSGGPQAKFTGDPFADLSQLDLSLPSTNSAPQPPQTKPAGWAAF</sequence>
<dbReference type="SUPFAM" id="SSF50729">
    <property type="entry name" value="PH domain-like"/>
    <property type="match status" value="1"/>
</dbReference>
<dbReference type="Proteomes" id="UP000054558">
    <property type="component" value="Unassembled WGS sequence"/>
</dbReference>
<dbReference type="AlphaFoldDB" id="A0A1Y1IF70"/>
<dbReference type="InterPro" id="IPR011993">
    <property type="entry name" value="PH-like_dom_sf"/>
</dbReference>
<dbReference type="CDD" id="cd13228">
    <property type="entry name" value="PHear_NECAP"/>
    <property type="match status" value="1"/>
</dbReference>
<dbReference type="STRING" id="105231.A0A1Y1IF70"/>
<dbReference type="PANTHER" id="PTHR12847:SF3">
    <property type="entry name" value="EAR-BINDING COAT-ASSOCIATED PROTEIN 2, PUTATIVE, EXPRESSED-RELATED"/>
    <property type="match status" value="1"/>
</dbReference>
<gene>
    <name evidence="3" type="ORF">KFL_005330090</name>
</gene>
<dbReference type="GO" id="GO:0006897">
    <property type="term" value="P:endocytosis"/>
    <property type="evidence" value="ECO:0007669"/>
    <property type="project" value="InterPro"/>
</dbReference>
<dbReference type="FunFam" id="2.30.29.30:FF:000150">
    <property type="entry name" value="Adaptin ear-binding coat-associated protein"/>
    <property type="match status" value="1"/>
</dbReference>
<reference evidence="3 4" key="1">
    <citation type="journal article" date="2014" name="Nat. Commun.">
        <title>Klebsormidium flaccidum genome reveals primary factors for plant terrestrial adaptation.</title>
        <authorList>
            <person name="Hori K."/>
            <person name="Maruyama F."/>
            <person name="Fujisawa T."/>
            <person name="Togashi T."/>
            <person name="Yamamoto N."/>
            <person name="Seo M."/>
            <person name="Sato S."/>
            <person name="Yamada T."/>
            <person name="Mori H."/>
            <person name="Tajima N."/>
            <person name="Moriyama T."/>
            <person name="Ikeuchi M."/>
            <person name="Watanabe M."/>
            <person name="Wada H."/>
            <person name="Kobayashi K."/>
            <person name="Saito M."/>
            <person name="Masuda T."/>
            <person name="Sasaki-Sekimoto Y."/>
            <person name="Mashiguchi K."/>
            <person name="Awai K."/>
            <person name="Shimojima M."/>
            <person name="Masuda S."/>
            <person name="Iwai M."/>
            <person name="Nobusawa T."/>
            <person name="Narise T."/>
            <person name="Kondo S."/>
            <person name="Saito H."/>
            <person name="Sato R."/>
            <person name="Murakawa M."/>
            <person name="Ihara Y."/>
            <person name="Oshima-Yamada Y."/>
            <person name="Ohtaka K."/>
            <person name="Satoh M."/>
            <person name="Sonobe K."/>
            <person name="Ishii M."/>
            <person name="Ohtani R."/>
            <person name="Kanamori-Sato M."/>
            <person name="Honoki R."/>
            <person name="Miyazaki D."/>
            <person name="Mochizuki H."/>
            <person name="Umetsu J."/>
            <person name="Higashi K."/>
            <person name="Shibata D."/>
            <person name="Kamiya Y."/>
            <person name="Sato N."/>
            <person name="Nakamura Y."/>
            <person name="Tabata S."/>
            <person name="Ida S."/>
            <person name="Kurokawa K."/>
            <person name="Ohta H."/>
        </authorList>
    </citation>
    <scope>NUCLEOTIDE SEQUENCE [LARGE SCALE GENOMIC DNA]</scope>
    <source>
        <strain evidence="3 4">NIES-2285</strain>
    </source>
</reference>
<feature type="domain" description="NECAP PHear" evidence="2">
    <location>
        <begin position="11"/>
        <end position="169"/>
    </location>
</feature>
<evidence type="ECO:0000256" key="1">
    <source>
        <dbReference type="SAM" id="MobiDB-lite"/>
    </source>
</evidence>
<dbReference type="InterPro" id="IPR012466">
    <property type="entry name" value="NECAP_PHear"/>
</dbReference>
<dbReference type="OrthoDB" id="10265489at2759"/>
<keyword evidence="4" id="KW-1185">Reference proteome</keyword>
<evidence type="ECO:0000313" key="3">
    <source>
        <dbReference type="EMBL" id="GAQ89534.1"/>
    </source>
</evidence>
<dbReference type="Pfam" id="PF07933">
    <property type="entry name" value="DUF1681"/>
    <property type="match status" value="1"/>
</dbReference>
<dbReference type="Gene3D" id="2.30.29.30">
    <property type="entry name" value="Pleckstrin-homology domain (PH domain)/Phosphotyrosine-binding domain (PTB)"/>
    <property type="match status" value="1"/>
</dbReference>
<feature type="region of interest" description="Disordered" evidence="1">
    <location>
        <begin position="136"/>
        <end position="282"/>
    </location>
</feature>
<dbReference type="PANTHER" id="PTHR12847">
    <property type="entry name" value="ATP-BINDING CASSETTE ABC TRANSPORTER-RELATED"/>
    <property type="match status" value="1"/>
</dbReference>
<dbReference type="OMA" id="NEGHRAQ"/>
<dbReference type="GO" id="GO:0030125">
    <property type="term" value="C:clathrin vesicle coat"/>
    <property type="evidence" value="ECO:0000318"/>
    <property type="project" value="GO_Central"/>
</dbReference>
<accession>A0A1Y1IF70</accession>
<proteinExistence type="predicted"/>
<evidence type="ECO:0000313" key="4">
    <source>
        <dbReference type="Proteomes" id="UP000054558"/>
    </source>
</evidence>